<keyword evidence="2" id="KW-0812">Transmembrane</keyword>
<name>A0ABM8BPL1_9CREN</name>
<dbReference type="RefSeq" id="WP_188603646.1">
    <property type="nucleotide sequence ID" value="NZ_AP026830.1"/>
</dbReference>
<evidence type="ECO:0000313" key="4">
    <source>
        <dbReference type="Proteomes" id="UP001060771"/>
    </source>
</evidence>
<sequence>MSEKKPEEKQARRPPYQQPYPVYPPPPPPPQMPPPPPPQYRPPPPPQYSQTYQAPPQLPPRQAPVSRPTVSQPKIEDLAPSVSKLVLYLGVPLALIAIVFIITVVAILPTTSDAYVPYSSIAFMAALIAIAGALIVSFIAMYQIAMGLDKRFESIMRTLRQQTTTSQVTMTAPTQTPQYTPQYQPPQERFFAPPPRPAQVKPQQQPPPVTTQESNEEQDTTQGSNEEITEE</sequence>
<organism evidence="3 4">
    <name type="scientific">Vulcanisaeta souniana JCM 11219</name>
    <dbReference type="NCBI Taxonomy" id="1293586"/>
    <lineage>
        <taxon>Archaea</taxon>
        <taxon>Thermoproteota</taxon>
        <taxon>Thermoprotei</taxon>
        <taxon>Thermoproteales</taxon>
        <taxon>Thermoproteaceae</taxon>
        <taxon>Vulcanisaeta</taxon>
    </lineage>
</organism>
<proteinExistence type="predicted"/>
<feature type="compositionally biased region" description="Polar residues" evidence="1">
    <location>
        <begin position="220"/>
        <end position="231"/>
    </location>
</feature>
<feature type="region of interest" description="Disordered" evidence="1">
    <location>
        <begin position="163"/>
        <end position="231"/>
    </location>
</feature>
<keyword evidence="2" id="KW-0472">Membrane</keyword>
<feature type="compositionally biased region" description="Pro residues" evidence="1">
    <location>
        <begin position="16"/>
        <end position="47"/>
    </location>
</feature>
<dbReference type="EMBL" id="AP026830">
    <property type="protein sequence ID" value="BDR92847.1"/>
    <property type="molecule type" value="Genomic_DNA"/>
</dbReference>
<dbReference type="Proteomes" id="UP001060771">
    <property type="component" value="Chromosome"/>
</dbReference>
<protein>
    <submittedName>
        <fullName evidence="3">Uncharacterized protein</fullName>
    </submittedName>
</protein>
<evidence type="ECO:0000313" key="3">
    <source>
        <dbReference type="EMBL" id="BDR92847.1"/>
    </source>
</evidence>
<feature type="compositionally biased region" description="Polar residues" evidence="1">
    <location>
        <begin position="163"/>
        <end position="172"/>
    </location>
</feature>
<accession>A0ABM8BPL1</accession>
<evidence type="ECO:0000256" key="1">
    <source>
        <dbReference type="SAM" id="MobiDB-lite"/>
    </source>
</evidence>
<dbReference type="GeneID" id="76207479"/>
<feature type="compositionally biased region" description="Low complexity" evidence="1">
    <location>
        <begin position="173"/>
        <end position="187"/>
    </location>
</feature>
<reference evidence="4" key="1">
    <citation type="submission" date="2022-09" db="EMBL/GenBank/DDBJ databases">
        <title>Complete genome sequence of Vulcanisaeta souniana.</title>
        <authorList>
            <person name="Kato S."/>
            <person name="Itoh T."/>
            <person name="Ohkuma M."/>
        </authorList>
    </citation>
    <scope>NUCLEOTIDE SEQUENCE [LARGE SCALE GENOMIC DNA]</scope>
    <source>
        <strain evidence="4">JCM 11219</strain>
    </source>
</reference>
<feature type="region of interest" description="Disordered" evidence="1">
    <location>
        <begin position="1"/>
        <end position="72"/>
    </location>
</feature>
<dbReference type="PRINTS" id="PR01217">
    <property type="entry name" value="PRICHEXTENSN"/>
</dbReference>
<feature type="transmembrane region" description="Helical" evidence="2">
    <location>
        <begin position="120"/>
        <end position="142"/>
    </location>
</feature>
<gene>
    <name evidence="3" type="ORF">Vsou_19400</name>
</gene>
<keyword evidence="4" id="KW-1185">Reference proteome</keyword>
<feature type="compositionally biased region" description="Basic and acidic residues" evidence="1">
    <location>
        <begin position="1"/>
        <end position="11"/>
    </location>
</feature>
<evidence type="ECO:0000256" key="2">
    <source>
        <dbReference type="SAM" id="Phobius"/>
    </source>
</evidence>
<keyword evidence="2" id="KW-1133">Transmembrane helix</keyword>
<feature type="transmembrane region" description="Helical" evidence="2">
    <location>
        <begin position="85"/>
        <end position="108"/>
    </location>
</feature>